<gene>
    <name evidence="2" type="ORF">AWB69_05712</name>
</gene>
<dbReference type="RefSeq" id="WP_062090059.1">
    <property type="nucleotide sequence ID" value="NZ_FCOK02000047.1"/>
</dbReference>
<dbReference type="OrthoDB" id="9154309at2"/>
<organism evidence="2 3">
    <name type="scientific">Caballeronia udeis</name>
    <dbReference type="NCBI Taxonomy" id="1232866"/>
    <lineage>
        <taxon>Bacteria</taxon>
        <taxon>Pseudomonadati</taxon>
        <taxon>Pseudomonadota</taxon>
        <taxon>Betaproteobacteria</taxon>
        <taxon>Burkholderiales</taxon>
        <taxon>Burkholderiaceae</taxon>
        <taxon>Caballeronia</taxon>
    </lineage>
</organism>
<keyword evidence="1" id="KW-1133">Transmembrane helix</keyword>
<evidence type="ECO:0000256" key="1">
    <source>
        <dbReference type="SAM" id="Phobius"/>
    </source>
</evidence>
<dbReference type="EMBL" id="FCOK02000047">
    <property type="protein sequence ID" value="SAL53962.1"/>
    <property type="molecule type" value="Genomic_DNA"/>
</dbReference>
<reference evidence="2 3" key="1">
    <citation type="submission" date="2016-01" db="EMBL/GenBank/DDBJ databases">
        <authorList>
            <person name="Oliw E.H."/>
        </authorList>
    </citation>
    <scope>NUCLEOTIDE SEQUENCE [LARGE SCALE GENOMIC DNA]</scope>
    <source>
        <strain evidence="2">LMG 27134</strain>
    </source>
</reference>
<keyword evidence="1" id="KW-0812">Transmembrane</keyword>
<evidence type="ECO:0000313" key="2">
    <source>
        <dbReference type="EMBL" id="SAL53962.1"/>
    </source>
</evidence>
<dbReference type="Proteomes" id="UP000054683">
    <property type="component" value="Unassembled WGS sequence"/>
</dbReference>
<evidence type="ECO:0000313" key="3">
    <source>
        <dbReference type="Proteomes" id="UP000054683"/>
    </source>
</evidence>
<feature type="transmembrane region" description="Helical" evidence="1">
    <location>
        <begin position="47"/>
        <end position="67"/>
    </location>
</feature>
<sequence>MSLAPSFTTAVGLCGILLACGFCRQPNVRFFSFITIFNRRKKLTPYGARVYLTSVIVVLLGCMLQALSSGGRSGLPACDATDTQNLLQQAFDGSQFARAENLSLIEASDIKELPGSNQSMRACQAQVSLNNASNAQVTYKMVRHGDNVLLTVHADDIPDDGQGDN</sequence>
<name>A0A158IBH5_9BURK</name>
<accession>A0A158IBH5</accession>
<protein>
    <submittedName>
        <fullName evidence="2">Uncharacterized protein</fullName>
    </submittedName>
</protein>
<proteinExistence type="predicted"/>
<dbReference type="AlphaFoldDB" id="A0A158IBH5"/>
<keyword evidence="1" id="KW-0472">Membrane</keyword>